<dbReference type="PROSITE" id="PS50089">
    <property type="entry name" value="ZF_RING_2"/>
    <property type="match status" value="1"/>
</dbReference>
<reference evidence="2" key="1">
    <citation type="journal article" date="2020" name="Nature">
        <title>Giant virus diversity and host interactions through global metagenomics.</title>
        <authorList>
            <person name="Schulz F."/>
            <person name="Roux S."/>
            <person name="Paez-Espino D."/>
            <person name="Jungbluth S."/>
            <person name="Walsh D.A."/>
            <person name="Denef V.J."/>
            <person name="McMahon K.D."/>
            <person name="Konstantinidis K.T."/>
            <person name="Eloe-Fadrosh E.A."/>
            <person name="Kyrpides N.C."/>
            <person name="Woyke T."/>
        </authorList>
    </citation>
    <scope>NUCLEOTIDE SEQUENCE</scope>
    <source>
        <strain evidence="2">GVMAG-M-3300000115-19</strain>
    </source>
</reference>
<evidence type="ECO:0000313" key="2">
    <source>
        <dbReference type="EMBL" id="QHT27869.1"/>
    </source>
</evidence>
<accession>A0A6C0EHW3</accession>
<dbReference type="AlphaFoldDB" id="A0A6C0EHW3"/>
<evidence type="ECO:0000259" key="1">
    <source>
        <dbReference type="PROSITE" id="PS50089"/>
    </source>
</evidence>
<sequence>MFKHLRADKIQRDTRDNNLRRNYFKNYKTRSENLHISRKECNHYTKREDPITDKRLYCYVKTDPFYTGLRGPHKKLASKKGKNKKTNLYNILPLCSKQPYEGRNEIKHHEFSINIKYKNNLRKPPNPDLPICFICYHNNAGRGKYIFKNCIHGKEMCLSCASSLFSCPFCRQSR</sequence>
<name>A0A6C0EHW3_9ZZZZ</name>
<feature type="domain" description="RING-type" evidence="1">
    <location>
        <begin position="132"/>
        <end position="171"/>
    </location>
</feature>
<organism evidence="2">
    <name type="scientific">viral metagenome</name>
    <dbReference type="NCBI Taxonomy" id="1070528"/>
    <lineage>
        <taxon>unclassified sequences</taxon>
        <taxon>metagenomes</taxon>
        <taxon>organismal metagenomes</taxon>
    </lineage>
</organism>
<dbReference type="EMBL" id="MN738843">
    <property type="protein sequence ID" value="QHT27869.1"/>
    <property type="molecule type" value="Genomic_DNA"/>
</dbReference>
<protein>
    <recommendedName>
        <fullName evidence="1">RING-type domain-containing protein</fullName>
    </recommendedName>
</protein>
<proteinExistence type="predicted"/>
<dbReference type="InterPro" id="IPR001841">
    <property type="entry name" value="Znf_RING"/>
</dbReference>